<dbReference type="PROSITE" id="PS50174">
    <property type="entry name" value="G_PATCH"/>
    <property type="match status" value="1"/>
</dbReference>
<name>A0A5B7BU07_DAVIN</name>
<evidence type="ECO:0000313" key="6">
    <source>
        <dbReference type="EMBL" id="MPA72087.1"/>
    </source>
</evidence>
<evidence type="ECO:0000259" key="5">
    <source>
        <dbReference type="PROSITE" id="PS50174"/>
    </source>
</evidence>
<evidence type="ECO:0000256" key="2">
    <source>
        <dbReference type="ARBA" id="ARBA00010966"/>
    </source>
</evidence>
<protein>
    <submittedName>
        <fullName evidence="6">Putative G-patch domain-containing protein</fullName>
    </submittedName>
</protein>
<feature type="region of interest" description="Disordered" evidence="4">
    <location>
        <begin position="314"/>
        <end position="367"/>
    </location>
</feature>
<dbReference type="PANTHER" id="PTHR15818">
    <property type="entry name" value="G PATCH AND KOW-CONTAINING"/>
    <property type="match status" value="1"/>
</dbReference>
<dbReference type="GO" id="GO:0000398">
    <property type="term" value="P:mRNA splicing, via spliceosome"/>
    <property type="evidence" value="ECO:0007669"/>
    <property type="project" value="InterPro"/>
</dbReference>
<accession>A0A5B7BU07</accession>
<feature type="region of interest" description="Disordered" evidence="4">
    <location>
        <begin position="105"/>
        <end position="144"/>
    </location>
</feature>
<feature type="region of interest" description="Disordered" evidence="4">
    <location>
        <begin position="216"/>
        <end position="241"/>
    </location>
</feature>
<evidence type="ECO:0000256" key="1">
    <source>
        <dbReference type="ARBA" id="ARBA00004123"/>
    </source>
</evidence>
<evidence type="ECO:0000256" key="3">
    <source>
        <dbReference type="ARBA" id="ARBA00023242"/>
    </source>
</evidence>
<dbReference type="Gene3D" id="2.30.30.140">
    <property type="match status" value="1"/>
</dbReference>
<feature type="compositionally biased region" description="Polar residues" evidence="4">
    <location>
        <begin position="1"/>
        <end position="25"/>
    </location>
</feature>
<dbReference type="GO" id="GO:0005681">
    <property type="term" value="C:spliceosomal complex"/>
    <property type="evidence" value="ECO:0007669"/>
    <property type="project" value="TreeGrafter"/>
</dbReference>
<dbReference type="Pfam" id="PF25088">
    <property type="entry name" value="GPKOW_C"/>
    <property type="match status" value="1"/>
</dbReference>
<dbReference type="InterPro" id="IPR026822">
    <property type="entry name" value="Spp2/MOS2_G-patch"/>
</dbReference>
<keyword evidence="3" id="KW-0539">Nucleus</keyword>
<organism evidence="6">
    <name type="scientific">Davidia involucrata</name>
    <name type="common">Dove tree</name>
    <dbReference type="NCBI Taxonomy" id="16924"/>
    <lineage>
        <taxon>Eukaryota</taxon>
        <taxon>Viridiplantae</taxon>
        <taxon>Streptophyta</taxon>
        <taxon>Embryophyta</taxon>
        <taxon>Tracheophyta</taxon>
        <taxon>Spermatophyta</taxon>
        <taxon>Magnoliopsida</taxon>
        <taxon>eudicotyledons</taxon>
        <taxon>Gunneridae</taxon>
        <taxon>Pentapetalae</taxon>
        <taxon>asterids</taxon>
        <taxon>Cornales</taxon>
        <taxon>Nyssaceae</taxon>
        <taxon>Davidia</taxon>
    </lineage>
</organism>
<comment type="similarity">
    <text evidence="2">Belongs to the MOS2 family.</text>
</comment>
<dbReference type="InterPro" id="IPR045166">
    <property type="entry name" value="Spp2-like"/>
</dbReference>
<dbReference type="InterPro" id="IPR000467">
    <property type="entry name" value="G_patch_dom"/>
</dbReference>
<dbReference type="GO" id="GO:0003676">
    <property type="term" value="F:nucleic acid binding"/>
    <property type="evidence" value="ECO:0007669"/>
    <property type="project" value="InterPro"/>
</dbReference>
<dbReference type="Pfam" id="PF12656">
    <property type="entry name" value="G-patch_2"/>
    <property type="match status" value="1"/>
</dbReference>
<proteinExistence type="inferred from homology"/>
<evidence type="ECO:0000256" key="4">
    <source>
        <dbReference type="SAM" id="MobiDB-lite"/>
    </source>
</evidence>
<reference evidence="6" key="1">
    <citation type="submission" date="2019-08" db="EMBL/GenBank/DDBJ databases">
        <title>Reference gene set and small RNA set construction with multiple tissues from Davidia involucrata Baill.</title>
        <authorList>
            <person name="Yang H."/>
            <person name="Zhou C."/>
            <person name="Li G."/>
            <person name="Wang J."/>
            <person name="Gao P."/>
            <person name="Wang M."/>
            <person name="Wang R."/>
            <person name="Zhao Y."/>
        </authorList>
    </citation>
    <scope>NUCLEOTIDE SEQUENCE</scope>
    <source>
        <tissue evidence="6">Mixed with DoveR01_LX</tissue>
    </source>
</reference>
<gene>
    <name evidence="6" type="ORF">Din_041528</name>
</gene>
<dbReference type="PANTHER" id="PTHR15818:SF2">
    <property type="entry name" value="G-PATCH DOMAIN AND KOW MOTIFS-CONTAINING PROTEIN"/>
    <property type="match status" value="1"/>
</dbReference>
<feature type="compositionally biased region" description="Basic and acidic residues" evidence="4">
    <location>
        <begin position="115"/>
        <end position="135"/>
    </location>
</feature>
<feature type="compositionally biased region" description="Polar residues" evidence="4">
    <location>
        <begin position="48"/>
        <end position="57"/>
    </location>
</feature>
<feature type="domain" description="G-patch" evidence="5">
    <location>
        <begin position="168"/>
        <end position="214"/>
    </location>
</feature>
<dbReference type="SMART" id="SM00739">
    <property type="entry name" value="KOW"/>
    <property type="match status" value="2"/>
</dbReference>
<dbReference type="AlphaFoldDB" id="A0A5B7BU07"/>
<sequence length="491" mass="55320">MKLSFSLSTKPSSKQQPNLKPSQKFNSEDQDAAAKTNREYVTEFDPSKTLTDGQQSKKFVIPPKPNEWRPHKKMKNLDLPVGSDVPDLKFEVESSSVTAEAIDSNMSFGLNLRQSTKDDKDADNTRQFESDERPRPANIENVTLQKLKDDLKRLPEDRGFDEFADVPVEGFGAALLTGYGWYEGRGIGRNAKEDVKVVQYERRTAKEGLGFVSDIHISDNTDKSSNKKKEKGERKSREEEGVRYHVGKDVRIVGGRDVGLKGRIVEIMDGGNSVVLKLSRSEEEVIVRVRDVAGLGSVEEERCLKKLKELKIQESKNEKSSDGRRVKESSSGRNQRESRDEGIQDKKKDHKRSGDEGRRGDRREERPSKVSWLASHIRVRIISKELKGGRLYLKKGEVVDMVGRTTCDISMDESRELIQGVNEDLLETVLPRRGGPVLILYGKHKGVYGNLVERDIENETGVVRDADTHALLNVGLDQIAEYMGDPSYIGY</sequence>
<dbReference type="InterPro" id="IPR005824">
    <property type="entry name" value="KOW"/>
</dbReference>
<feature type="compositionally biased region" description="Polar residues" evidence="4">
    <location>
        <begin position="105"/>
        <end position="114"/>
    </location>
</feature>
<dbReference type="SMART" id="SM00443">
    <property type="entry name" value="G_patch"/>
    <property type="match status" value="1"/>
</dbReference>
<comment type="subcellular location">
    <subcellularLocation>
        <location evidence="1">Nucleus</location>
    </subcellularLocation>
</comment>
<dbReference type="EMBL" id="GHES01041528">
    <property type="protein sequence ID" value="MPA72087.1"/>
    <property type="molecule type" value="Transcribed_RNA"/>
</dbReference>
<feature type="region of interest" description="Disordered" evidence="4">
    <location>
        <begin position="1"/>
        <end position="85"/>
    </location>
</feature>